<dbReference type="InterPro" id="IPR036291">
    <property type="entry name" value="NAD(P)-bd_dom_sf"/>
</dbReference>
<sequence>MQLTKCAVVGVGYLGRFHAQKYAAIDTAELVAVVDIDEQAAHRSAEDCGCRALTDYRDIIGEVDAVSIAVPTVRHYDIARDFLDAGVHVLLEKPIASTLEEARALTRLARERGVVFQIGHLERFNAAFLDLGGFKLNPLFIESHRVAPFKPRCTDVNVVLDLMIHDIDLILGMVKSPVRSLAANGTSVLSDELDIVNARLEFENGCVANVTSSRVSVKSERRMRIFQPEAYISIDFQNCGLAVHRIGEREMFPGVPEILREESSFEENDALRREIESFVSAVRDGTPVVVTGEDGLRALETAMHISAMVDSRPATGEVRSA</sequence>
<dbReference type="Pfam" id="PF01408">
    <property type="entry name" value="GFO_IDH_MocA"/>
    <property type="match status" value="1"/>
</dbReference>
<keyword evidence="4" id="KW-1185">Reference proteome</keyword>
<dbReference type="GO" id="GO:0000166">
    <property type="term" value="F:nucleotide binding"/>
    <property type="evidence" value="ECO:0007669"/>
    <property type="project" value="InterPro"/>
</dbReference>
<feature type="domain" description="GFO/IDH/MocA-like oxidoreductase" evidence="2">
    <location>
        <begin position="157"/>
        <end position="226"/>
    </location>
</feature>
<dbReference type="SUPFAM" id="SSF55347">
    <property type="entry name" value="Glyceraldehyde-3-phosphate dehydrogenase-like, C-terminal domain"/>
    <property type="match status" value="1"/>
</dbReference>
<dbReference type="PANTHER" id="PTHR43377:SF1">
    <property type="entry name" value="BILIVERDIN REDUCTASE A"/>
    <property type="match status" value="1"/>
</dbReference>
<organism evidence="3 4">
    <name type="scientific">Wenzhouxiangella sediminis</name>
    <dbReference type="NCBI Taxonomy" id="1792836"/>
    <lineage>
        <taxon>Bacteria</taxon>
        <taxon>Pseudomonadati</taxon>
        <taxon>Pseudomonadota</taxon>
        <taxon>Gammaproteobacteria</taxon>
        <taxon>Chromatiales</taxon>
        <taxon>Wenzhouxiangellaceae</taxon>
        <taxon>Wenzhouxiangella</taxon>
    </lineage>
</organism>
<dbReference type="InterPro" id="IPR051450">
    <property type="entry name" value="Gfo/Idh/MocA_Oxidoreductases"/>
</dbReference>
<dbReference type="InterPro" id="IPR000683">
    <property type="entry name" value="Gfo/Idh/MocA-like_OxRdtase_N"/>
</dbReference>
<dbReference type="PANTHER" id="PTHR43377">
    <property type="entry name" value="BILIVERDIN REDUCTASE A"/>
    <property type="match status" value="1"/>
</dbReference>
<accession>A0A3E1KCZ9</accession>
<dbReference type="SUPFAM" id="SSF51735">
    <property type="entry name" value="NAD(P)-binding Rossmann-fold domains"/>
    <property type="match status" value="1"/>
</dbReference>
<dbReference type="Gene3D" id="3.30.360.10">
    <property type="entry name" value="Dihydrodipicolinate Reductase, domain 2"/>
    <property type="match status" value="1"/>
</dbReference>
<name>A0A3E1KCZ9_9GAMM</name>
<dbReference type="RefSeq" id="WP_116649205.1">
    <property type="nucleotide sequence ID" value="NZ_QUZK01000003.1"/>
</dbReference>
<evidence type="ECO:0000313" key="3">
    <source>
        <dbReference type="EMBL" id="RFF32890.1"/>
    </source>
</evidence>
<dbReference type="AlphaFoldDB" id="A0A3E1KCZ9"/>
<reference evidence="3 4" key="1">
    <citation type="submission" date="2018-08" db="EMBL/GenBank/DDBJ databases">
        <title>Wenzhouxiangella salilacus sp. nov., a novel bacterium isolated from a saline lake in Xinjiang Province, China.</title>
        <authorList>
            <person name="Han S."/>
        </authorList>
    </citation>
    <scope>NUCLEOTIDE SEQUENCE [LARGE SCALE GENOMIC DNA]</scope>
    <source>
        <strain evidence="3 4">XDB06</strain>
    </source>
</reference>
<dbReference type="EMBL" id="QUZK01000003">
    <property type="protein sequence ID" value="RFF32890.1"/>
    <property type="molecule type" value="Genomic_DNA"/>
</dbReference>
<dbReference type="Proteomes" id="UP000260351">
    <property type="component" value="Unassembled WGS sequence"/>
</dbReference>
<evidence type="ECO:0000313" key="4">
    <source>
        <dbReference type="Proteomes" id="UP000260351"/>
    </source>
</evidence>
<dbReference type="OrthoDB" id="9774191at2"/>
<protein>
    <submittedName>
        <fullName evidence="3">Gfo/Idh/MocA family oxidoreductase</fullName>
    </submittedName>
</protein>
<dbReference type="Gene3D" id="3.40.50.720">
    <property type="entry name" value="NAD(P)-binding Rossmann-like Domain"/>
    <property type="match status" value="1"/>
</dbReference>
<dbReference type="InterPro" id="IPR055170">
    <property type="entry name" value="GFO_IDH_MocA-like_dom"/>
</dbReference>
<feature type="domain" description="Gfo/Idh/MocA-like oxidoreductase N-terminal" evidence="1">
    <location>
        <begin position="5"/>
        <end position="120"/>
    </location>
</feature>
<proteinExistence type="predicted"/>
<evidence type="ECO:0000259" key="2">
    <source>
        <dbReference type="Pfam" id="PF22725"/>
    </source>
</evidence>
<comment type="caution">
    <text evidence="3">The sequence shown here is derived from an EMBL/GenBank/DDBJ whole genome shotgun (WGS) entry which is preliminary data.</text>
</comment>
<dbReference type="Pfam" id="PF22725">
    <property type="entry name" value="GFO_IDH_MocA_C3"/>
    <property type="match status" value="1"/>
</dbReference>
<evidence type="ECO:0000259" key="1">
    <source>
        <dbReference type="Pfam" id="PF01408"/>
    </source>
</evidence>
<gene>
    <name evidence="3" type="ORF">DZC52_00730</name>
</gene>